<feature type="domain" description="NADP-dependent oxidoreductase" evidence="2">
    <location>
        <begin position="131"/>
        <end position="273"/>
    </location>
</feature>
<sequence>MVDIGRFTRKLGRFGPQVNAVGFGTMGLSAYYSPPEADEERIALLDHVYKSGGYFWEWFKLNPGKREKIFLATKFGIHTDRKTSTREIRNEPEYIQQACERSLKRLGVEYIDLYYCHRIQSSQPIEITVAHIDAVQVEYSPFSMEIESPQIGLLAACRDLGVAVVAYSPLGRGFLTGSIKSVDDFEPGDSRLSLPRFSKENFGQNLRLVDQFKSLAAEKGCTPGQLVLAFLLAQGEDIILIPGTTKIRNFEENMASLKVNISAEENSRLRKAIEATEVRGSRYPEFLSQSLFADTVPLHQ</sequence>
<name>A0A8H4GSQ0_9EURO</name>
<dbReference type="Pfam" id="PF00248">
    <property type="entry name" value="Aldo_ket_red"/>
    <property type="match status" value="1"/>
</dbReference>
<dbReference type="Gene3D" id="3.20.20.100">
    <property type="entry name" value="NADP-dependent oxidoreductase domain"/>
    <property type="match status" value="2"/>
</dbReference>
<dbReference type="EMBL" id="JAAAPX010000177">
    <property type="protein sequence ID" value="KAF4227493.1"/>
    <property type="molecule type" value="Genomic_DNA"/>
</dbReference>
<evidence type="ECO:0000313" key="4">
    <source>
        <dbReference type="Proteomes" id="UP000653565"/>
    </source>
</evidence>
<gene>
    <name evidence="3" type="ORF">CNMCM6805_002873</name>
</gene>
<reference evidence="3" key="2">
    <citation type="submission" date="2020-04" db="EMBL/GenBank/DDBJ databases">
        <authorList>
            <person name="Santos R.A.C."/>
            <person name="Steenwyk J.L."/>
            <person name="Rivero-Menendez O."/>
            <person name="Mead M.E."/>
            <person name="Silva L.P."/>
            <person name="Bastos R.W."/>
            <person name="Alastruey-Izquierdo A."/>
            <person name="Goldman G.H."/>
            <person name="Rokas A."/>
        </authorList>
    </citation>
    <scope>NUCLEOTIDE SEQUENCE</scope>
    <source>
        <strain evidence="3">CNM-CM6805</strain>
    </source>
</reference>
<organism evidence="3 4">
    <name type="scientific">Aspergillus fumigatiaffinis</name>
    <dbReference type="NCBI Taxonomy" id="340414"/>
    <lineage>
        <taxon>Eukaryota</taxon>
        <taxon>Fungi</taxon>
        <taxon>Dikarya</taxon>
        <taxon>Ascomycota</taxon>
        <taxon>Pezizomycotina</taxon>
        <taxon>Eurotiomycetes</taxon>
        <taxon>Eurotiomycetidae</taxon>
        <taxon>Eurotiales</taxon>
        <taxon>Aspergillaceae</taxon>
        <taxon>Aspergillus</taxon>
        <taxon>Aspergillus subgen. Fumigati</taxon>
    </lineage>
</organism>
<protein>
    <recommendedName>
        <fullName evidence="2">NADP-dependent oxidoreductase domain-containing protein</fullName>
    </recommendedName>
</protein>
<reference evidence="3" key="1">
    <citation type="journal article" date="2020" name="bioRxiv">
        <title>Genomic and phenotypic heterogeneity of clinical isolates of the human pathogens Aspergillus fumigatus, Aspergillus lentulus and Aspergillus fumigatiaffinis.</title>
        <authorList>
            <person name="dos Santos R.A.C."/>
            <person name="Steenwyk J.L."/>
            <person name="Rivero-Menendez O."/>
            <person name="Mead M.E."/>
            <person name="Silva L.P."/>
            <person name="Bastos R.W."/>
            <person name="Alastruey-Izquierdo A."/>
            <person name="Goldman G.H."/>
            <person name="Rokas A."/>
        </authorList>
    </citation>
    <scope>NUCLEOTIDE SEQUENCE</scope>
    <source>
        <strain evidence="3">CNM-CM6805</strain>
    </source>
</reference>
<proteinExistence type="predicted"/>
<dbReference type="InterPro" id="IPR023210">
    <property type="entry name" value="NADP_OxRdtase_dom"/>
</dbReference>
<evidence type="ECO:0000313" key="3">
    <source>
        <dbReference type="EMBL" id="KAF4227493.1"/>
    </source>
</evidence>
<keyword evidence="1" id="KW-0560">Oxidoreductase</keyword>
<evidence type="ECO:0000259" key="2">
    <source>
        <dbReference type="Pfam" id="PF00248"/>
    </source>
</evidence>
<dbReference type="AlphaFoldDB" id="A0A8H4GSQ0"/>
<dbReference type="SUPFAM" id="SSF51430">
    <property type="entry name" value="NAD(P)-linked oxidoreductase"/>
    <property type="match status" value="1"/>
</dbReference>
<evidence type="ECO:0000256" key="1">
    <source>
        <dbReference type="ARBA" id="ARBA00023002"/>
    </source>
</evidence>
<dbReference type="InterPro" id="IPR050791">
    <property type="entry name" value="Aldo-Keto_reductase"/>
</dbReference>
<dbReference type="Proteomes" id="UP000653565">
    <property type="component" value="Unassembled WGS sequence"/>
</dbReference>
<dbReference type="GO" id="GO:0016491">
    <property type="term" value="F:oxidoreductase activity"/>
    <property type="evidence" value="ECO:0007669"/>
    <property type="project" value="UniProtKB-KW"/>
</dbReference>
<comment type="caution">
    <text evidence="3">The sequence shown here is derived from an EMBL/GenBank/DDBJ whole genome shotgun (WGS) entry which is preliminary data.</text>
</comment>
<dbReference type="PANTHER" id="PTHR43625">
    <property type="entry name" value="AFLATOXIN B1 ALDEHYDE REDUCTASE"/>
    <property type="match status" value="1"/>
</dbReference>
<accession>A0A8H4GSQ0</accession>
<keyword evidence="4" id="KW-1185">Reference proteome</keyword>
<dbReference type="InterPro" id="IPR036812">
    <property type="entry name" value="NAD(P)_OxRdtase_dom_sf"/>
</dbReference>
<dbReference type="GO" id="GO:0005737">
    <property type="term" value="C:cytoplasm"/>
    <property type="evidence" value="ECO:0007669"/>
    <property type="project" value="TreeGrafter"/>
</dbReference>
<dbReference type="PANTHER" id="PTHR43625:SF40">
    <property type="entry name" value="ALDO-KETO REDUCTASE YAKC [NADP(+)]"/>
    <property type="match status" value="1"/>
</dbReference>